<evidence type="ECO:0000256" key="9">
    <source>
        <dbReference type="SAM" id="Phobius"/>
    </source>
</evidence>
<proteinExistence type="inferred from homology"/>
<reference evidence="12 13" key="1">
    <citation type="submission" date="2015-04" db="EMBL/GenBank/DDBJ databases">
        <authorList>
            <person name="Syromyatnikov M.Y."/>
            <person name="Popov V.N."/>
        </authorList>
    </citation>
    <scope>NUCLEOTIDE SEQUENCE [LARGE SCALE GENOMIC DNA]</scope>
</reference>
<dbReference type="Proteomes" id="UP000183832">
    <property type="component" value="Unassembled WGS sequence"/>
</dbReference>
<dbReference type="InterPro" id="IPR015720">
    <property type="entry name" value="Emp24-like"/>
</dbReference>
<keyword evidence="7 9" id="KW-0472">Membrane</keyword>
<dbReference type="Pfam" id="PF01105">
    <property type="entry name" value="EMP24_GP25L"/>
    <property type="match status" value="2"/>
</dbReference>
<keyword evidence="4 9" id="KW-0812">Transmembrane</keyword>
<feature type="signal peptide" evidence="10">
    <location>
        <begin position="1"/>
        <end position="18"/>
    </location>
</feature>
<dbReference type="EMBL" id="CVRI01000044">
    <property type="protein sequence ID" value="CRK96706.1"/>
    <property type="molecule type" value="Genomic_DNA"/>
</dbReference>
<feature type="transmembrane region" description="Helical" evidence="9">
    <location>
        <begin position="359"/>
        <end position="381"/>
    </location>
</feature>
<dbReference type="SUPFAM" id="SSF101576">
    <property type="entry name" value="Supernatant protein factor (SPF), C-terminal domain"/>
    <property type="match status" value="2"/>
</dbReference>
<evidence type="ECO:0000256" key="8">
    <source>
        <dbReference type="ARBA" id="ARBA00037847"/>
    </source>
</evidence>
<name>A0A1J1IAF0_9DIPT</name>
<dbReference type="OrthoDB" id="1929172at2759"/>
<evidence type="ECO:0000256" key="5">
    <source>
        <dbReference type="ARBA" id="ARBA00022729"/>
    </source>
</evidence>
<evidence type="ECO:0000259" key="11">
    <source>
        <dbReference type="PROSITE" id="PS50866"/>
    </source>
</evidence>
<keyword evidence="3" id="KW-0217">Developmental protein</keyword>
<dbReference type="STRING" id="568069.A0A1J1IAF0"/>
<evidence type="ECO:0000256" key="10">
    <source>
        <dbReference type="SAM" id="SignalP"/>
    </source>
</evidence>
<comment type="subcellular location">
    <subcellularLocation>
        <location evidence="8">Endomembrane system</location>
        <topology evidence="8">Single-pass membrane protein</topology>
    </subcellularLocation>
    <subcellularLocation>
        <location evidence="1">Membrane</location>
        <topology evidence="1">Single-pass type I membrane protein</topology>
    </subcellularLocation>
</comment>
<keyword evidence="5 10" id="KW-0732">Signal</keyword>
<comment type="similarity">
    <text evidence="2">Belongs to the EMP24/GP25L family.</text>
</comment>
<keyword evidence="13" id="KW-1185">Reference proteome</keyword>
<dbReference type="InterPro" id="IPR009038">
    <property type="entry name" value="GOLD_dom"/>
</dbReference>
<evidence type="ECO:0000256" key="7">
    <source>
        <dbReference type="ARBA" id="ARBA00023136"/>
    </source>
</evidence>
<feature type="domain" description="GOLD" evidence="11">
    <location>
        <begin position="28"/>
        <end position="110"/>
    </location>
</feature>
<feature type="domain" description="GOLD" evidence="11">
    <location>
        <begin position="217"/>
        <end position="299"/>
    </location>
</feature>
<dbReference type="SMART" id="SM01190">
    <property type="entry name" value="EMP24_GP25L"/>
    <property type="match status" value="2"/>
</dbReference>
<feature type="chain" id="PRO_5012339690" evidence="10">
    <location>
        <begin position="19"/>
        <end position="391"/>
    </location>
</feature>
<dbReference type="AlphaFoldDB" id="A0A1J1IAF0"/>
<dbReference type="PANTHER" id="PTHR22811">
    <property type="entry name" value="TRANSMEMBRANE EMP24 DOMAIN-CONTAINING PROTEIN"/>
    <property type="match status" value="1"/>
</dbReference>
<evidence type="ECO:0000256" key="4">
    <source>
        <dbReference type="ARBA" id="ARBA00022692"/>
    </source>
</evidence>
<accession>A0A1J1IAF0</accession>
<keyword evidence="6 9" id="KW-1133">Transmembrane helix</keyword>
<evidence type="ECO:0000256" key="3">
    <source>
        <dbReference type="ARBA" id="ARBA00022473"/>
    </source>
</evidence>
<protein>
    <submittedName>
        <fullName evidence="12">CLUMA_CG010050, isoform A</fullName>
    </submittedName>
</protein>
<evidence type="ECO:0000313" key="13">
    <source>
        <dbReference type="Proteomes" id="UP000183832"/>
    </source>
</evidence>
<evidence type="ECO:0000313" key="12">
    <source>
        <dbReference type="EMBL" id="CRK96706.1"/>
    </source>
</evidence>
<dbReference type="GO" id="GO:0012505">
    <property type="term" value="C:endomembrane system"/>
    <property type="evidence" value="ECO:0007669"/>
    <property type="project" value="UniProtKB-SubCell"/>
</dbReference>
<dbReference type="GO" id="GO:0016020">
    <property type="term" value="C:membrane"/>
    <property type="evidence" value="ECO:0007669"/>
    <property type="project" value="UniProtKB-SubCell"/>
</dbReference>
<evidence type="ECO:0000256" key="1">
    <source>
        <dbReference type="ARBA" id="ARBA00004479"/>
    </source>
</evidence>
<evidence type="ECO:0000256" key="6">
    <source>
        <dbReference type="ARBA" id="ARBA00022989"/>
    </source>
</evidence>
<gene>
    <name evidence="12" type="ORF">CLUMA_CG010050</name>
</gene>
<dbReference type="InterPro" id="IPR036598">
    <property type="entry name" value="GOLD_dom_sf"/>
</dbReference>
<evidence type="ECO:0000256" key="2">
    <source>
        <dbReference type="ARBA" id="ARBA00007104"/>
    </source>
</evidence>
<organism evidence="12 13">
    <name type="scientific">Clunio marinus</name>
    <dbReference type="NCBI Taxonomy" id="568069"/>
    <lineage>
        <taxon>Eukaryota</taxon>
        <taxon>Metazoa</taxon>
        <taxon>Ecdysozoa</taxon>
        <taxon>Arthropoda</taxon>
        <taxon>Hexapoda</taxon>
        <taxon>Insecta</taxon>
        <taxon>Pterygota</taxon>
        <taxon>Neoptera</taxon>
        <taxon>Endopterygota</taxon>
        <taxon>Diptera</taxon>
        <taxon>Nematocera</taxon>
        <taxon>Chironomoidea</taxon>
        <taxon>Chironomidae</taxon>
        <taxon>Clunio</taxon>
    </lineage>
</organism>
<dbReference type="PROSITE" id="PS50866">
    <property type="entry name" value="GOLD"/>
    <property type="match status" value="2"/>
</dbReference>
<feature type="transmembrane region" description="Helical" evidence="9">
    <location>
        <begin position="170"/>
        <end position="192"/>
    </location>
</feature>
<sequence length="391" mass="43675">MNFLIFSIILLISKLSNAYIITVDSHAEECFFDNAIAGSKLGLMFETIEGGFLDIDVRITGPDGKQIYQGDKETSGKYTFAATETGTYKYCFSNQMSSMTPKVLMFTMEISEAPSGTPGAPGESEAGHTKLDDMIRELSGSLVGIKHEQEYMHVRDKIHRDINESTNSKVVWWSIFEAGILVLMTVGQIYYLKRFLESDTLTLTINAYIITVDSHAEECFFDNAIAGSKLGLMFETIEGGFLDIDVRITGPDGKQIYQGDKETSGKYTFAATETGTYKYCFSNQMSSMTPKVLMFTMEISEAPSGTPGAPGESEAGHTKLDDMIRELSGSLVGIKHEQEYMHVRDKIHRDINESTNSKVVWWSIFEAGILVLMTVGQIYYLKRFLEVKRVV</sequence>